<evidence type="ECO:0000256" key="1">
    <source>
        <dbReference type="SAM" id="MobiDB-lite"/>
    </source>
</evidence>
<name>A0A9W9EPB4_9EURO</name>
<sequence>MAVDCIQMASRHHPHHPYNYSRHSSFSSNNPYRFSSPAPSALSSSRRSIAESIPSLYIPRWTGSTEHYPPEPRRRDSTSSLPRRRSTHRTYSRHSQLVNPDIIDELDDVMAYSYHHEGPYDAVCPERNRISQHSPLEAVRESNEEALRATPRDKIIDSLHSHRPLDGTAFFPPGTTDINGQTYQYEEGSNMMNDFGNFMRLPGMVSTNLVLCGVRRSNIAKKFTDEDFKNDPFYNRPISNPFTSLRKKLSLKRNFKKRRSTA</sequence>
<reference evidence="2" key="2">
    <citation type="journal article" date="2023" name="IMA Fungus">
        <title>Comparative genomic study of the Penicillium genus elucidates a diverse pangenome and 15 lateral gene transfer events.</title>
        <authorList>
            <person name="Petersen C."/>
            <person name="Sorensen T."/>
            <person name="Nielsen M.R."/>
            <person name="Sondergaard T.E."/>
            <person name="Sorensen J.L."/>
            <person name="Fitzpatrick D.A."/>
            <person name="Frisvad J.C."/>
            <person name="Nielsen K.L."/>
        </authorList>
    </citation>
    <scope>NUCLEOTIDE SEQUENCE</scope>
    <source>
        <strain evidence="2">IBT 30761</strain>
    </source>
</reference>
<dbReference type="PANTHER" id="PTHR28307">
    <property type="entry name" value="PROTEIN PAL1"/>
    <property type="match status" value="1"/>
</dbReference>
<dbReference type="EMBL" id="JAPQKI010000010">
    <property type="protein sequence ID" value="KAJ5085344.1"/>
    <property type="molecule type" value="Genomic_DNA"/>
</dbReference>
<keyword evidence="3" id="KW-1185">Reference proteome</keyword>
<dbReference type="Pfam" id="PF08316">
    <property type="entry name" value="Pal1"/>
    <property type="match status" value="1"/>
</dbReference>
<dbReference type="RefSeq" id="XP_056470022.1">
    <property type="nucleotide sequence ID" value="XM_056622606.1"/>
</dbReference>
<organism evidence="2 3">
    <name type="scientific">Penicillium argentinense</name>
    <dbReference type="NCBI Taxonomy" id="1131581"/>
    <lineage>
        <taxon>Eukaryota</taxon>
        <taxon>Fungi</taxon>
        <taxon>Dikarya</taxon>
        <taxon>Ascomycota</taxon>
        <taxon>Pezizomycotina</taxon>
        <taxon>Eurotiomycetes</taxon>
        <taxon>Eurotiomycetidae</taxon>
        <taxon>Eurotiales</taxon>
        <taxon>Aspergillaceae</taxon>
        <taxon>Penicillium</taxon>
    </lineage>
</organism>
<protein>
    <recommendedName>
        <fullName evidence="4">Pal1 cell morphology</fullName>
    </recommendedName>
</protein>
<gene>
    <name evidence="2" type="ORF">N7532_010115</name>
</gene>
<feature type="compositionally biased region" description="Basic residues" evidence="1">
    <location>
        <begin position="82"/>
        <end position="92"/>
    </location>
</feature>
<dbReference type="GO" id="GO:0005737">
    <property type="term" value="C:cytoplasm"/>
    <property type="evidence" value="ECO:0007669"/>
    <property type="project" value="TreeGrafter"/>
</dbReference>
<dbReference type="AlphaFoldDB" id="A0A9W9EPB4"/>
<feature type="region of interest" description="Disordered" evidence="1">
    <location>
        <begin position="1"/>
        <end position="26"/>
    </location>
</feature>
<accession>A0A9W9EPB4</accession>
<comment type="caution">
    <text evidence="2">The sequence shown here is derived from an EMBL/GenBank/DDBJ whole genome shotgun (WGS) entry which is preliminary data.</text>
</comment>
<evidence type="ECO:0008006" key="4">
    <source>
        <dbReference type="Google" id="ProtNLM"/>
    </source>
</evidence>
<dbReference type="Proteomes" id="UP001149074">
    <property type="component" value="Unassembled WGS sequence"/>
</dbReference>
<feature type="compositionally biased region" description="Basic and acidic residues" evidence="1">
    <location>
        <begin position="68"/>
        <end position="77"/>
    </location>
</feature>
<feature type="region of interest" description="Disordered" evidence="1">
    <location>
        <begin position="60"/>
        <end position="94"/>
    </location>
</feature>
<evidence type="ECO:0000313" key="2">
    <source>
        <dbReference type="EMBL" id="KAJ5085344.1"/>
    </source>
</evidence>
<proteinExistence type="predicted"/>
<evidence type="ECO:0000313" key="3">
    <source>
        <dbReference type="Proteomes" id="UP001149074"/>
    </source>
</evidence>
<dbReference type="PANTHER" id="PTHR28307:SF1">
    <property type="entry name" value="PAL1 CELL MORPHOLOGY PROTEIN"/>
    <property type="match status" value="1"/>
</dbReference>
<reference evidence="2" key="1">
    <citation type="submission" date="2022-11" db="EMBL/GenBank/DDBJ databases">
        <authorList>
            <person name="Petersen C."/>
        </authorList>
    </citation>
    <scope>NUCLEOTIDE SEQUENCE</scope>
    <source>
        <strain evidence="2">IBT 30761</strain>
    </source>
</reference>
<dbReference type="OrthoDB" id="5389892at2759"/>
<dbReference type="GeneID" id="81361585"/>
<dbReference type="InterPro" id="IPR013226">
    <property type="entry name" value="Pal1"/>
</dbReference>